<accession>A0ABR3GU45</accession>
<proteinExistence type="predicted"/>
<organism evidence="2 3">
    <name type="scientific">Discina gigas</name>
    <dbReference type="NCBI Taxonomy" id="1032678"/>
    <lineage>
        <taxon>Eukaryota</taxon>
        <taxon>Fungi</taxon>
        <taxon>Dikarya</taxon>
        <taxon>Ascomycota</taxon>
        <taxon>Pezizomycotina</taxon>
        <taxon>Pezizomycetes</taxon>
        <taxon>Pezizales</taxon>
        <taxon>Discinaceae</taxon>
        <taxon>Discina</taxon>
    </lineage>
</organism>
<dbReference type="Gene3D" id="1.20.1280.50">
    <property type="match status" value="1"/>
</dbReference>
<dbReference type="Pfam" id="PF12937">
    <property type="entry name" value="F-box-like"/>
    <property type="match status" value="1"/>
</dbReference>
<dbReference type="InterPro" id="IPR036047">
    <property type="entry name" value="F-box-like_dom_sf"/>
</dbReference>
<sequence length="414" mass="46347">MFSFNAVPHEIFLQIFSYLVKEDLAAVYLTSRRFHAIAEPIRYKHVVLRRVGRGNSTTALTCFLRSILSRPILANYVCSLDIAWEDVPMGIDPDPQNTSDTALVTAAARSVGIQCSLTPHGAHFGLLFYLLPSIQSLSLSHPANPNGVDEFLSQQTFLPTAALPAGLKTLREIMVWHNHVLSPNSLLVLMMLPTVRTICVLDIGDTDEHHDTTAYAGRSSVTQLTLGHVSMPTVSLAHILIVPRALTHFVCIDRTGEPSRFDSAVFGQALRRFRSTLQYLRLTFRNGSRFGPPRDMVTETLGSLRDWPVLKNVWCPISVMLGQWPALTTVRLVDMLPAVIGELRVGNYAFERWRYAQVMQQVMEVLEQKKVSGFDYLERVTMMMKGRNRATEERLKAACEAVGVVLVITHSTDE</sequence>
<protein>
    <recommendedName>
        <fullName evidence="1">F-box domain-containing protein</fullName>
    </recommendedName>
</protein>
<dbReference type="EMBL" id="JBBBZM010000011">
    <property type="protein sequence ID" value="KAL0639435.1"/>
    <property type="molecule type" value="Genomic_DNA"/>
</dbReference>
<dbReference type="InterPro" id="IPR001810">
    <property type="entry name" value="F-box_dom"/>
</dbReference>
<feature type="domain" description="F-box" evidence="1">
    <location>
        <begin position="1"/>
        <end position="51"/>
    </location>
</feature>
<reference evidence="2 3" key="1">
    <citation type="submission" date="2024-02" db="EMBL/GenBank/DDBJ databases">
        <title>Discinaceae phylogenomics.</title>
        <authorList>
            <person name="Dirks A.C."/>
            <person name="James T.Y."/>
        </authorList>
    </citation>
    <scope>NUCLEOTIDE SEQUENCE [LARGE SCALE GENOMIC DNA]</scope>
    <source>
        <strain evidence="2 3">ACD0624</strain>
    </source>
</reference>
<gene>
    <name evidence="2" type="ORF">Q9L58_001463</name>
</gene>
<evidence type="ECO:0000313" key="3">
    <source>
        <dbReference type="Proteomes" id="UP001447188"/>
    </source>
</evidence>
<name>A0ABR3GU45_9PEZI</name>
<evidence type="ECO:0000313" key="2">
    <source>
        <dbReference type="EMBL" id="KAL0639435.1"/>
    </source>
</evidence>
<comment type="caution">
    <text evidence="2">The sequence shown here is derived from an EMBL/GenBank/DDBJ whole genome shotgun (WGS) entry which is preliminary data.</text>
</comment>
<dbReference type="PROSITE" id="PS50181">
    <property type="entry name" value="FBOX"/>
    <property type="match status" value="1"/>
</dbReference>
<evidence type="ECO:0000259" key="1">
    <source>
        <dbReference type="PROSITE" id="PS50181"/>
    </source>
</evidence>
<keyword evidence="3" id="KW-1185">Reference proteome</keyword>
<dbReference type="Proteomes" id="UP001447188">
    <property type="component" value="Unassembled WGS sequence"/>
</dbReference>
<dbReference type="SUPFAM" id="SSF81383">
    <property type="entry name" value="F-box domain"/>
    <property type="match status" value="1"/>
</dbReference>